<reference evidence="2 3" key="1">
    <citation type="submission" date="2021-06" db="EMBL/GenBank/DDBJ databases">
        <title>Caerostris extrusa draft genome.</title>
        <authorList>
            <person name="Kono N."/>
            <person name="Arakawa K."/>
        </authorList>
    </citation>
    <scope>NUCLEOTIDE SEQUENCE [LARGE SCALE GENOMIC DNA]</scope>
</reference>
<gene>
    <name evidence="2" type="ORF">CEXT_412901</name>
</gene>
<name>A0AAV4N5T0_CAEEX</name>
<protein>
    <submittedName>
        <fullName evidence="2">Uncharacterized protein</fullName>
    </submittedName>
</protein>
<dbReference type="Proteomes" id="UP001054945">
    <property type="component" value="Unassembled WGS sequence"/>
</dbReference>
<dbReference type="EMBL" id="BPLR01002997">
    <property type="protein sequence ID" value="GIX80064.1"/>
    <property type="molecule type" value="Genomic_DNA"/>
</dbReference>
<keyword evidence="3" id="KW-1185">Reference proteome</keyword>
<evidence type="ECO:0000313" key="3">
    <source>
        <dbReference type="Proteomes" id="UP001054945"/>
    </source>
</evidence>
<organism evidence="2 3">
    <name type="scientific">Caerostris extrusa</name>
    <name type="common">Bark spider</name>
    <name type="synonym">Caerostris bankana</name>
    <dbReference type="NCBI Taxonomy" id="172846"/>
    <lineage>
        <taxon>Eukaryota</taxon>
        <taxon>Metazoa</taxon>
        <taxon>Ecdysozoa</taxon>
        <taxon>Arthropoda</taxon>
        <taxon>Chelicerata</taxon>
        <taxon>Arachnida</taxon>
        <taxon>Araneae</taxon>
        <taxon>Araneomorphae</taxon>
        <taxon>Entelegynae</taxon>
        <taxon>Araneoidea</taxon>
        <taxon>Araneidae</taxon>
        <taxon>Caerostris</taxon>
    </lineage>
</organism>
<sequence length="345" mass="39088">MRVVIALKLYGGRSVGENIATNYQFGNTINENQKPSNTNSHARVKCSKLIGENTNTGNSDENTFGCTSEYSVRHDKQNEKETLTINSKTKIMPLSFYPQGVLLNVDLNHINEIPPQILLEVDIMLKKFMTGGDIDINLLMKKLNATMEPMPEAENNGNVTSNEIDSMINVLNNILNSTDSMRTQSTDENSMTNETESKNNISEANLISDSYVETTTEELPYENITSSVNISNQDLTHNSEMNKNTQNNNTTNISTLHKNEKNIQTDEVIISQFPENKPFVRRRLFRKYKYPSIREQLEIQRILASYNSSTQPSLPQIYTESSPESPKVVLNRSRYPSIKATFVEQ</sequence>
<proteinExistence type="predicted"/>
<comment type="caution">
    <text evidence="2">The sequence shown here is derived from an EMBL/GenBank/DDBJ whole genome shotgun (WGS) entry which is preliminary data.</text>
</comment>
<accession>A0AAV4N5T0</accession>
<evidence type="ECO:0000256" key="1">
    <source>
        <dbReference type="SAM" id="MobiDB-lite"/>
    </source>
</evidence>
<evidence type="ECO:0000313" key="2">
    <source>
        <dbReference type="EMBL" id="GIX80064.1"/>
    </source>
</evidence>
<dbReference type="AlphaFoldDB" id="A0AAV4N5T0"/>
<feature type="region of interest" description="Disordered" evidence="1">
    <location>
        <begin position="179"/>
        <end position="199"/>
    </location>
</feature>